<comment type="similarity">
    <text evidence="7">Belongs to the binding-protein-dependent transport system permease family.</text>
</comment>
<dbReference type="PROSITE" id="PS50928">
    <property type="entry name" value="ABC_TM1"/>
    <property type="match status" value="1"/>
</dbReference>
<gene>
    <name evidence="9" type="ORF">ENP34_06060</name>
</gene>
<comment type="subcellular location">
    <subcellularLocation>
        <location evidence="1 7">Cell membrane</location>
        <topology evidence="1 7">Multi-pass membrane protein</topology>
    </subcellularLocation>
</comment>
<dbReference type="GO" id="GO:0055085">
    <property type="term" value="P:transmembrane transport"/>
    <property type="evidence" value="ECO:0007669"/>
    <property type="project" value="InterPro"/>
</dbReference>
<keyword evidence="5 7" id="KW-1133">Transmembrane helix</keyword>
<dbReference type="Pfam" id="PF00528">
    <property type="entry name" value="BPD_transp_1"/>
    <property type="match status" value="1"/>
</dbReference>
<dbReference type="InterPro" id="IPR035906">
    <property type="entry name" value="MetI-like_sf"/>
</dbReference>
<feature type="domain" description="ABC transmembrane type-1" evidence="8">
    <location>
        <begin position="67"/>
        <end position="256"/>
    </location>
</feature>
<comment type="caution">
    <text evidence="9">The sequence shown here is derived from an EMBL/GenBank/DDBJ whole genome shotgun (WGS) entry which is preliminary data.</text>
</comment>
<evidence type="ECO:0000256" key="2">
    <source>
        <dbReference type="ARBA" id="ARBA00022448"/>
    </source>
</evidence>
<feature type="transmembrane region" description="Helical" evidence="7">
    <location>
        <begin position="69"/>
        <end position="95"/>
    </location>
</feature>
<accession>A0A831TAT5</accession>
<dbReference type="InterPro" id="IPR000515">
    <property type="entry name" value="MetI-like"/>
</dbReference>
<keyword evidence="3" id="KW-1003">Cell membrane</keyword>
<reference evidence="9" key="1">
    <citation type="journal article" date="2020" name="mSystems">
        <title>Genome- and Community-Level Interaction Insights into Carbon Utilization and Element Cycling Functions of Hydrothermarchaeota in Hydrothermal Sediment.</title>
        <authorList>
            <person name="Zhou Z."/>
            <person name="Liu Y."/>
            <person name="Xu W."/>
            <person name="Pan J."/>
            <person name="Luo Z.H."/>
            <person name="Li M."/>
        </authorList>
    </citation>
    <scope>NUCLEOTIDE SEQUENCE [LARGE SCALE GENOMIC DNA]</scope>
    <source>
        <strain evidence="9">SpSt-210</strain>
    </source>
</reference>
<dbReference type="InterPro" id="IPR050366">
    <property type="entry name" value="BP-dependent_transpt_permease"/>
</dbReference>
<dbReference type="SUPFAM" id="SSF161098">
    <property type="entry name" value="MetI-like"/>
    <property type="match status" value="1"/>
</dbReference>
<dbReference type="EMBL" id="DSIY01000148">
    <property type="protein sequence ID" value="HEG90988.1"/>
    <property type="molecule type" value="Genomic_DNA"/>
</dbReference>
<dbReference type="PANTHER" id="PTHR43386">
    <property type="entry name" value="OLIGOPEPTIDE TRANSPORT SYSTEM PERMEASE PROTEIN APPC"/>
    <property type="match status" value="1"/>
</dbReference>
<dbReference type="Gene3D" id="1.10.3720.10">
    <property type="entry name" value="MetI-like"/>
    <property type="match status" value="1"/>
</dbReference>
<dbReference type="AlphaFoldDB" id="A0A831TAT5"/>
<keyword evidence="6 7" id="KW-0472">Membrane</keyword>
<evidence type="ECO:0000259" key="8">
    <source>
        <dbReference type="PROSITE" id="PS50928"/>
    </source>
</evidence>
<name>A0A831TAT5_9BACT</name>
<dbReference type="GO" id="GO:0005886">
    <property type="term" value="C:plasma membrane"/>
    <property type="evidence" value="ECO:0007669"/>
    <property type="project" value="UniProtKB-SubCell"/>
</dbReference>
<evidence type="ECO:0000256" key="7">
    <source>
        <dbReference type="RuleBase" id="RU363032"/>
    </source>
</evidence>
<organism evidence="9">
    <name type="scientific">Thermorudis peleae</name>
    <dbReference type="NCBI Taxonomy" id="1382356"/>
    <lineage>
        <taxon>Bacteria</taxon>
        <taxon>Pseudomonadati</taxon>
        <taxon>Thermomicrobiota</taxon>
        <taxon>Thermomicrobia</taxon>
        <taxon>Thermomicrobia incertae sedis</taxon>
        <taxon>Thermorudis</taxon>
    </lineage>
</organism>
<sequence>MLLLAWSMLAAVIVLALLQPWLGLPDPAAQRLTDRLQPPLGFGGSWEHPLGTDHLGRDLLSRLLAGARVSLGLASLGVVISLTLGTVLGLLAGFLRGLVDQAISFAIDVQLSVPFLVIALAALTLFGTGLPVLIALLGLSGWEQYARLARALSLRASQELYVVAARSLGVSTTRILWRHILPNTAAPLLVLATLQFTSLLFLESALSFLGLGVQPPTPSWGNMLGDARNYLQIGPWAVLFPGLTLLLVTLAVNATGDWLRDVTDPTLYRR</sequence>
<evidence type="ECO:0000256" key="5">
    <source>
        <dbReference type="ARBA" id="ARBA00022989"/>
    </source>
</evidence>
<dbReference type="CDD" id="cd06261">
    <property type="entry name" value="TM_PBP2"/>
    <property type="match status" value="1"/>
</dbReference>
<feature type="transmembrane region" description="Helical" evidence="7">
    <location>
        <begin position="233"/>
        <end position="252"/>
    </location>
</feature>
<evidence type="ECO:0000313" key="9">
    <source>
        <dbReference type="EMBL" id="HEG90988.1"/>
    </source>
</evidence>
<dbReference type="PANTHER" id="PTHR43386:SF25">
    <property type="entry name" value="PEPTIDE ABC TRANSPORTER PERMEASE PROTEIN"/>
    <property type="match status" value="1"/>
</dbReference>
<protein>
    <submittedName>
        <fullName evidence="9">ABC transporter permease</fullName>
    </submittedName>
</protein>
<evidence type="ECO:0000256" key="3">
    <source>
        <dbReference type="ARBA" id="ARBA00022475"/>
    </source>
</evidence>
<evidence type="ECO:0000256" key="4">
    <source>
        <dbReference type="ARBA" id="ARBA00022692"/>
    </source>
</evidence>
<evidence type="ECO:0000256" key="1">
    <source>
        <dbReference type="ARBA" id="ARBA00004651"/>
    </source>
</evidence>
<proteinExistence type="inferred from homology"/>
<feature type="transmembrane region" description="Helical" evidence="7">
    <location>
        <begin position="115"/>
        <end position="140"/>
    </location>
</feature>
<keyword evidence="4 7" id="KW-0812">Transmembrane</keyword>
<evidence type="ECO:0000256" key="6">
    <source>
        <dbReference type="ARBA" id="ARBA00023136"/>
    </source>
</evidence>
<feature type="transmembrane region" description="Helical" evidence="7">
    <location>
        <begin position="189"/>
        <end position="213"/>
    </location>
</feature>
<keyword evidence="2 7" id="KW-0813">Transport</keyword>